<sequence length="197" mass="21587">MQNRAAGEIQKILRGAGIHRGMWARSAEIITRAEAGADGGFDWVLTTEKPTIIFDWERWEFVEEILLADGMLVPASGQVVLLDSHSRTSVKDVLGHVRDFKETTSGEFAARSGTVFFAEDSASADARKKVEGGHITDGSVGYQPKKSIWVPEDHEVTVSGRTFVGPVRVTYEWILKEFSITPIGADVLAKVRLLCGA</sequence>
<keyword evidence="2" id="KW-1185">Reference proteome</keyword>
<accession>A0A8D5JKX4</accession>
<dbReference type="RefSeq" id="WP_228856137.1">
    <property type="nucleotide sequence ID" value="NZ_AP024086.1"/>
</dbReference>
<organism evidence="1 2">
    <name type="scientific">Desulfomarina profundi</name>
    <dbReference type="NCBI Taxonomy" id="2772557"/>
    <lineage>
        <taxon>Bacteria</taxon>
        <taxon>Pseudomonadati</taxon>
        <taxon>Thermodesulfobacteriota</taxon>
        <taxon>Desulfobulbia</taxon>
        <taxon>Desulfobulbales</taxon>
        <taxon>Desulfobulbaceae</taxon>
        <taxon>Desulfomarina</taxon>
    </lineage>
</organism>
<evidence type="ECO:0000313" key="1">
    <source>
        <dbReference type="EMBL" id="BCL59962.1"/>
    </source>
</evidence>
<proteinExistence type="predicted"/>
<evidence type="ECO:0000313" key="2">
    <source>
        <dbReference type="Proteomes" id="UP000826725"/>
    </source>
</evidence>
<gene>
    <name evidence="1" type="ORF">DGMP_06550</name>
</gene>
<reference evidence="1" key="1">
    <citation type="submission" date="2020-09" db="EMBL/GenBank/DDBJ databases">
        <title>Desulfogranum mesoprofundum gen. nov., sp. nov., a novel mesophilic, sulfate-reducing chemolithoautotroph isolated from a deep-sea hydrothermal vent chimney in the Suiyo Seamount.</title>
        <authorList>
            <person name="Hashimoto Y."/>
            <person name="Nakagawa S."/>
        </authorList>
    </citation>
    <scope>NUCLEOTIDE SEQUENCE</scope>
    <source>
        <strain evidence="1">KT2</strain>
    </source>
</reference>
<dbReference type="AlphaFoldDB" id="A0A8D5JKX4"/>
<dbReference type="Proteomes" id="UP000826725">
    <property type="component" value="Chromosome"/>
</dbReference>
<dbReference type="KEGG" id="dbk:DGMP_06550"/>
<dbReference type="EMBL" id="AP024086">
    <property type="protein sequence ID" value="BCL59962.1"/>
    <property type="molecule type" value="Genomic_DNA"/>
</dbReference>
<name>A0A8D5JKX4_9BACT</name>
<protein>
    <submittedName>
        <fullName evidence="1">Uncharacterized protein</fullName>
    </submittedName>
</protein>